<keyword evidence="3" id="KW-1185">Reference proteome</keyword>
<evidence type="ECO:0000256" key="1">
    <source>
        <dbReference type="SAM" id="MobiDB-lite"/>
    </source>
</evidence>
<evidence type="ECO:0000313" key="3">
    <source>
        <dbReference type="Proteomes" id="UP001209229"/>
    </source>
</evidence>
<reference evidence="2" key="1">
    <citation type="submission" date="2022-10" db="EMBL/GenBank/DDBJ databases">
        <authorList>
            <person name="Yu W.X."/>
        </authorList>
    </citation>
    <scope>NUCLEOTIDE SEQUENCE</scope>
    <source>
        <strain evidence="2">AAT</strain>
    </source>
</reference>
<dbReference type="EMBL" id="JAPDPJ010000001">
    <property type="protein sequence ID" value="MCW3784904.1"/>
    <property type="molecule type" value="Genomic_DNA"/>
</dbReference>
<feature type="compositionally biased region" description="Polar residues" evidence="1">
    <location>
        <begin position="132"/>
        <end position="150"/>
    </location>
</feature>
<protein>
    <submittedName>
        <fullName evidence="2">Uncharacterized protein</fullName>
    </submittedName>
</protein>
<name>A0AAE3M0M3_9BACT</name>
<comment type="caution">
    <text evidence="2">The sequence shown here is derived from an EMBL/GenBank/DDBJ whole genome shotgun (WGS) entry which is preliminary data.</text>
</comment>
<sequence length="156" mass="18128">MQTKYVKAVNSIQDLFHELGDEGKLSSYQISKFNEAQKVLVNFNQWVTDQINGNQKIELPWKSDAFAAKWLEWKKHHKQKTSKNYTPMGEQKALSNLFNISNQSEQKAIINIDYSISNNWSGVYEYKPSKQKVVNKSGNRPGQKITNQKPKNYEGW</sequence>
<feature type="region of interest" description="Disordered" evidence="1">
    <location>
        <begin position="132"/>
        <end position="156"/>
    </location>
</feature>
<accession>A0AAE3M0M3</accession>
<gene>
    <name evidence="2" type="ORF">OM075_00425</name>
</gene>
<evidence type="ECO:0000313" key="2">
    <source>
        <dbReference type="EMBL" id="MCW3784904.1"/>
    </source>
</evidence>
<dbReference type="AlphaFoldDB" id="A0AAE3M0M3"/>
<proteinExistence type="predicted"/>
<dbReference type="RefSeq" id="WP_301188475.1">
    <property type="nucleotide sequence ID" value="NZ_JAPDPJ010000001.1"/>
</dbReference>
<dbReference type="Proteomes" id="UP001209229">
    <property type="component" value="Unassembled WGS sequence"/>
</dbReference>
<organism evidence="2 3">
    <name type="scientific">Plebeiibacterium sediminum</name>
    <dbReference type="NCBI Taxonomy" id="2992112"/>
    <lineage>
        <taxon>Bacteria</taxon>
        <taxon>Pseudomonadati</taxon>
        <taxon>Bacteroidota</taxon>
        <taxon>Bacteroidia</taxon>
        <taxon>Marinilabiliales</taxon>
        <taxon>Marinilabiliaceae</taxon>
        <taxon>Plebeiibacterium</taxon>
    </lineage>
</organism>